<gene>
    <name evidence="2" type="ORF">SAMN04488126_102238</name>
</gene>
<evidence type="ECO:0000313" key="3">
    <source>
        <dbReference type="Proteomes" id="UP000198823"/>
    </source>
</evidence>
<dbReference type="InterPro" id="IPR018691">
    <property type="entry name" value="DUF2188"/>
</dbReference>
<evidence type="ECO:0008006" key="4">
    <source>
        <dbReference type="Google" id="ProtNLM"/>
    </source>
</evidence>
<dbReference type="EMBL" id="FNAR01000002">
    <property type="protein sequence ID" value="SDD98688.1"/>
    <property type="molecule type" value="Genomic_DNA"/>
</dbReference>
<dbReference type="Pfam" id="PF09954">
    <property type="entry name" value="DUF2188"/>
    <property type="match status" value="1"/>
</dbReference>
<name>A0A1G6Z7R5_9BACL</name>
<dbReference type="AlphaFoldDB" id="A0A1G6Z7R5"/>
<accession>A0A1G6Z7R5</accession>
<dbReference type="Proteomes" id="UP000198823">
    <property type="component" value="Unassembled WGS sequence"/>
</dbReference>
<proteinExistence type="predicted"/>
<evidence type="ECO:0000313" key="2">
    <source>
        <dbReference type="EMBL" id="SDD98688.1"/>
    </source>
</evidence>
<sequence>MAQSQHVIPMDGKWAIQGEGEPEPFCFVQTQEEAVKIAEDIAMREESEMLIHDEDGQVLERNRYEKDTFEEE</sequence>
<reference evidence="2 3" key="1">
    <citation type="submission" date="2016-10" db="EMBL/GenBank/DDBJ databases">
        <authorList>
            <person name="de Groot N.N."/>
        </authorList>
    </citation>
    <scope>NUCLEOTIDE SEQUENCE [LARGE SCALE GENOMIC DNA]</scope>
    <source>
        <strain evidence="2 3">CGMCC 1.6762</strain>
    </source>
</reference>
<protein>
    <recommendedName>
        <fullName evidence="4">DUF2188 domain-containing protein</fullName>
    </recommendedName>
</protein>
<feature type="region of interest" description="Disordered" evidence="1">
    <location>
        <begin position="48"/>
        <end position="72"/>
    </location>
</feature>
<dbReference type="RefSeq" id="WP_092094402.1">
    <property type="nucleotide sequence ID" value="NZ_FNAR01000002.1"/>
</dbReference>
<evidence type="ECO:0000256" key="1">
    <source>
        <dbReference type="SAM" id="MobiDB-lite"/>
    </source>
</evidence>
<organism evidence="2 3">
    <name type="scientific">Bhargavaea beijingensis</name>
    <dbReference type="NCBI Taxonomy" id="426756"/>
    <lineage>
        <taxon>Bacteria</taxon>
        <taxon>Bacillati</taxon>
        <taxon>Bacillota</taxon>
        <taxon>Bacilli</taxon>
        <taxon>Bacillales</taxon>
        <taxon>Caryophanaceae</taxon>
        <taxon>Bhargavaea</taxon>
    </lineage>
</organism>
<dbReference type="OrthoDB" id="8858565at2"/>